<evidence type="ECO:0000313" key="1">
    <source>
        <dbReference type="EMBL" id="OTW47097.1"/>
    </source>
</evidence>
<reference evidence="1 2" key="1">
    <citation type="submission" date="2016-10" db="EMBL/GenBank/DDBJ databases">
        <title>Comparative genomics of Bacillus thuringiensis reveals a path to pathogens against multiple invertebrate hosts.</title>
        <authorList>
            <person name="Zheng J."/>
            <person name="Gao Q."/>
            <person name="Liu H."/>
            <person name="Peng D."/>
            <person name="Ruan L."/>
            <person name="Sun M."/>
        </authorList>
    </citation>
    <scope>NUCLEOTIDE SEQUENCE [LARGE SCALE GENOMIC DNA]</scope>
    <source>
        <strain evidence="1">BGSC 4AC1</strain>
    </source>
</reference>
<proteinExistence type="predicted"/>
<comment type="caution">
    <text evidence="1">The sequence shown here is derived from an EMBL/GenBank/DDBJ whole genome shotgun (WGS) entry which is preliminary data.</text>
</comment>
<accession>A0A242W844</accession>
<dbReference type="AlphaFoldDB" id="A0A242W844"/>
<sequence length="215" mass="25611">MFLMEKDCILYRVNSDFQIDKLHSITPKRITYDKYDISYMNDQIIKISYKWLDPIKVQDKIISREPKSVFLLYFVQRKILCCFGSSESQIGFVISKLEKKISMHLEKINLFDICRDKFINEDSWGFDLVNIYLLQKKPISFDDYENTQVKKIKINDIGSEELREHLINGEVTSFTYYFNEWKTYFYLDSESVVSFPDVVKEEVVYNVIESLSDIV</sequence>
<evidence type="ECO:0000313" key="2">
    <source>
        <dbReference type="Proteomes" id="UP000195152"/>
    </source>
</evidence>
<gene>
    <name evidence="1" type="ORF">BK699_18150</name>
</gene>
<organism evidence="1 2">
    <name type="scientific">Bacillus thuringiensis serovar mexicanensis</name>
    <dbReference type="NCBI Taxonomy" id="180868"/>
    <lineage>
        <taxon>Bacteria</taxon>
        <taxon>Bacillati</taxon>
        <taxon>Bacillota</taxon>
        <taxon>Bacilli</taxon>
        <taxon>Bacillales</taxon>
        <taxon>Bacillaceae</taxon>
        <taxon>Bacillus</taxon>
        <taxon>Bacillus cereus group</taxon>
    </lineage>
</organism>
<name>A0A242W844_BACTU</name>
<protein>
    <submittedName>
        <fullName evidence="1">Uncharacterized protein</fullName>
    </submittedName>
</protein>
<dbReference type="RefSeq" id="WP_000479525.1">
    <property type="nucleotide sequence ID" value="NZ_NFCF01000076.1"/>
</dbReference>
<dbReference type="EMBL" id="NFCF01000076">
    <property type="protein sequence ID" value="OTW47097.1"/>
    <property type="molecule type" value="Genomic_DNA"/>
</dbReference>
<dbReference type="Proteomes" id="UP000195152">
    <property type="component" value="Unassembled WGS sequence"/>
</dbReference>